<evidence type="ECO:0000256" key="4">
    <source>
        <dbReference type="RuleBase" id="RU000363"/>
    </source>
</evidence>
<keyword evidence="3" id="KW-0560">Oxidoreductase</keyword>
<proteinExistence type="inferred from homology"/>
<evidence type="ECO:0000256" key="1">
    <source>
        <dbReference type="ARBA" id="ARBA00004240"/>
    </source>
</evidence>
<dbReference type="PANTHER" id="PTHR43899">
    <property type="entry name" value="RH59310P"/>
    <property type="match status" value="1"/>
</dbReference>
<dbReference type="SUPFAM" id="SSF51735">
    <property type="entry name" value="NAD(P)-binding Rossmann-fold domains"/>
    <property type="match status" value="1"/>
</dbReference>
<protein>
    <submittedName>
        <fullName evidence="5">Short-chain dehydrogenase</fullName>
    </submittedName>
</protein>
<dbReference type="Pfam" id="PF00106">
    <property type="entry name" value="adh_short"/>
    <property type="match status" value="1"/>
</dbReference>
<dbReference type="PRINTS" id="PR00080">
    <property type="entry name" value="SDRFAMILY"/>
</dbReference>
<dbReference type="InterPro" id="IPR036291">
    <property type="entry name" value="NAD(P)-bd_dom_sf"/>
</dbReference>
<dbReference type="Proteomes" id="UP000245962">
    <property type="component" value="Unassembled WGS sequence"/>
</dbReference>
<organism evidence="5 6">
    <name type="scientific">Marixanthomonas spongiae</name>
    <dbReference type="NCBI Taxonomy" id="2174845"/>
    <lineage>
        <taxon>Bacteria</taxon>
        <taxon>Pseudomonadati</taxon>
        <taxon>Bacteroidota</taxon>
        <taxon>Flavobacteriia</taxon>
        <taxon>Flavobacteriales</taxon>
        <taxon>Flavobacteriaceae</taxon>
        <taxon>Marixanthomonas</taxon>
    </lineage>
</organism>
<dbReference type="PIRSF" id="PIRSF000126">
    <property type="entry name" value="11-beta-HSD1"/>
    <property type="match status" value="1"/>
</dbReference>
<dbReference type="PANTHER" id="PTHR43899:SF13">
    <property type="entry name" value="RH59310P"/>
    <property type="match status" value="1"/>
</dbReference>
<keyword evidence="6" id="KW-1185">Reference proteome</keyword>
<dbReference type="InterPro" id="IPR051019">
    <property type="entry name" value="VLCFA-Steroid_DH"/>
</dbReference>
<dbReference type="PRINTS" id="PR00081">
    <property type="entry name" value="GDHRDH"/>
</dbReference>
<evidence type="ECO:0000313" key="6">
    <source>
        <dbReference type="Proteomes" id="UP000245962"/>
    </source>
</evidence>
<comment type="subcellular location">
    <subcellularLocation>
        <location evidence="1">Endoplasmic reticulum</location>
    </subcellularLocation>
</comment>
<gene>
    <name evidence="5" type="ORF">DDV96_05955</name>
</gene>
<dbReference type="InterPro" id="IPR020904">
    <property type="entry name" value="Sc_DH/Rdtase_CS"/>
</dbReference>
<comment type="similarity">
    <text evidence="2 4">Belongs to the short-chain dehydrogenases/reductases (SDR) family.</text>
</comment>
<dbReference type="OrthoDB" id="9808814at2"/>
<evidence type="ECO:0000313" key="5">
    <source>
        <dbReference type="EMBL" id="PVW15809.1"/>
    </source>
</evidence>
<accession>A0A2U0I3Z2</accession>
<dbReference type="RefSeq" id="WP_116693832.1">
    <property type="nucleotide sequence ID" value="NZ_QEHR01000003.1"/>
</dbReference>
<dbReference type="PROSITE" id="PS00061">
    <property type="entry name" value="ADH_SHORT"/>
    <property type="match status" value="1"/>
</dbReference>
<dbReference type="GO" id="GO:0016491">
    <property type="term" value="F:oxidoreductase activity"/>
    <property type="evidence" value="ECO:0007669"/>
    <property type="project" value="UniProtKB-KW"/>
</dbReference>
<evidence type="ECO:0000256" key="2">
    <source>
        <dbReference type="ARBA" id="ARBA00006484"/>
    </source>
</evidence>
<dbReference type="EMBL" id="QEHR01000003">
    <property type="protein sequence ID" value="PVW15809.1"/>
    <property type="molecule type" value="Genomic_DNA"/>
</dbReference>
<evidence type="ECO:0000256" key="3">
    <source>
        <dbReference type="ARBA" id="ARBA00023002"/>
    </source>
</evidence>
<dbReference type="AlphaFoldDB" id="A0A2U0I3Z2"/>
<dbReference type="InterPro" id="IPR002347">
    <property type="entry name" value="SDR_fam"/>
</dbReference>
<name>A0A2U0I3Z2_9FLAO</name>
<sequence>MKQYAVVTGSSRGLGKSFAGELAQRQINLILISLPNESLVSFGKKMASEYGIDVHCLETDLSNTQNVISVAEKINKQFNVFILINNVGIGGSRKFTDVDSTYIIKMVQINILATTVLTRQLLPNLFKQPEGYVLNVSSLAAYSPIGYKTIYPATKSFIYSFSIGLCQELKDTNVFVSVVNPGPMVTNEDVFVRNKKQSLFGRLAYSDSAKVAKKSIDNIFKRKKVILVNPLSWLLLQIVPTRITCSILTSTMKREIQ</sequence>
<comment type="caution">
    <text evidence="5">The sequence shown here is derived from an EMBL/GenBank/DDBJ whole genome shotgun (WGS) entry which is preliminary data.</text>
</comment>
<dbReference type="Gene3D" id="3.40.50.720">
    <property type="entry name" value="NAD(P)-binding Rossmann-like Domain"/>
    <property type="match status" value="1"/>
</dbReference>
<reference evidence="5 6" key="1">
    <citation type="submission" date="2018-04" db="EMBL/GenBank/DDBJ databases">
        <title>Marixanthomonas spongiae HN-E44 sp. nov., isolated from a marine sponge.</title>
        <authorList>
            <person name="Luo L."/>
            <person name="Zhuang L."/>
        </authorList>
    </citation>
    <scope>NUCLEOTIDE SEQUENCE [LARGE SCALE GENOMIC DNA]</scope>
    <source>
        <strain evidence="5 6">HN-E44</strain>
    </source>
</reference>